<dbReference type="InterPro" id="IPR013708">
    <property type="entry name" value="Shikimate_DH-bd_N"/>
</dbReference>
<dbReference type="SUPFAM" id="SSF53223">
    <property type="entry name" value="Aminoacid dehydrogenase-like, N-terminal domain"/>
    <property type="match status" value="1"/>
</dbReference>
<feature type="binding site" evidence="8">
    <location>
        <position position="234"/>
    </location>
    <ligand>
        <name>NADP(+)</name>
        <dbReference type="ChEBI" id="CHEBI:58349"/>
    </ligand>
</feature>
<evidence type="ECO:0000256" key="7">
    <source>
        <dbReference type="ARBA" id="ARBA00049442"/>
    </source>
</evidence>
<keyword evidence="3 8" id="KW-0028">Amino-acid biosynthesis</keyword>
<dbReference type="AlphaFoldDB" id="A0A0G1FTM4"/>
<dbReference type="Pfam" id="PF08501">
    <property type="entry name" value="Shikimate_dh_N"/>
    <property type="match status" value="1"/>
</dbReference>
<dbReference type="PATRIC" id="fig|1618443.3.peg.365"/>
<keyword evidence="5 8" id="KW-0560">Oxidoreductase</keyword>
<feature type="domain" description="Shikimate dehydrogenase substrate binding N-terminal" evidence="10">
    <location>
        <begin position="11"/>
        <end position="91"/>
    </location>
</feature>
<keyword evidence="4 8" id="KW-0521">NADP</keyword>
<sequence>MISAKTKVCCIIGNPVDHSLSPQMHNAAFKALSLDYVFLAFKVENALKALSGFRSVGMEGIVVTVPHKQAIIKSLDSLDEAARKIGAVNAIKNSHGILKGTNTDWIGAVKSLEEKTILTGKKVALLGAGGAARAIIYGLKKKQAEITLFNRTPEKAESLAKEFGLARTGSLDDINKIRQNEIIINSTSVGMEEDKSPIPAGAVTNQLVFDIIYTPHKTRLIRIALEKKCPVVYGYKMVLFGGTEIFKFFTGLQAPQKIMEKALLKNLH</sequence>
<comment type="function">
    <text evidence="8">Involved in the biosynthesis of the chorismate, which leads to the biosynthesis of aromatic amino acids. Catalyzes the reversible NADPH linked reduction of 3-dehydroshikimate (DHSA) to yield shikimate (SA).</text>
</comment>
<dbReference type="Proteomes" id="UP000034894">
    <property type="component" value="Unassembled WGS sequence"/>
</dbReference>
<feature type="binding site" evidence="8">
    <location>
        <position position="213"/>
    </location>
    <ligand>
        <name>shikimate</name>
        <dbReference type="ChEBI" id="CHEBI:36208"/>
    </ligand>
</feature>
<feature type="binding site" evidence="8">
    <location>
        <position position="211"/>
    </location>
    <ligand>
        <name>NADP(+)</name>
        <dbReference type="ChEBI" id="CHEBI:58349"/>
    </ligand>
</feature>
<feature type="binding site" evidence="8">
    <location>
        <begin position="150"/>
        <end position="155"/>
    </location>
    <ligand>
        <name>NADP(+)</name>
        <dbReference type="ChEBI" id="CHEBI:58349"/>
    </ligand>
</feature>
<evidence type="ECO:0000256" key="2">
    <source>
        <dbReference type="ARBA" id="ARBA00012962"/>
    </source>
</evidence>
<dbReference type="GO" id="GO:0019632">
    <property type="term" value="P:shikimate metabolic process"/>
    <property type="evidence" value="ECO:0007669"/>
    <property type="project" value="InterPro"/>
</dbReference>
<dbReference type="NCBIfam" id="TIGR00507">
    <property type="entry name" value="aroE"/>
    <property type="match status" value="1"/>
</dbReference>
<dbReference type="InterPro" id="IPR046346">
    <property type="entry name" value="Aminoacid_DH-like_N_sf"/>
</dbReference>
<evidence type="ECO:0000313" key="12">
    <source>
        <dbReference type="Proteomes" id="UP000034894"/>
    </source>
</evidence>
<dbReference type="PANTHER" id="PTHR21089:SF1">
    <property type="entry name" value="BIFUNCTIONAL 3-DEHYDROQUINATE DEHYDRATASE_SHIKIMATE DEHYDROGENASE, CHLOROPLASTIC"/>
    <property type="match status" value="1"/>
</dbReference>
<keyword evidence="6 8" id="KW-0057">Aromatic amino acid biosynthesis</keyword>
<comment type="pathway">
    <text evidence="1 8">Metabolic intermediate biosynthesis; chorismate biosynthesis; chorismate from D-erythrose 4-phosphate and phosphoenolpyruvate: step 4/7.</text>
</comment>
<comment type="caution">
    <text evidence="11">The sequence shown here is derived from an EMBL/GenBank/DDBJ whole genome shotgun (WGS) entry which is preliminary data.</text>
</comment>
<dbReference type="UniPathway" id="UPA00053">
    <property type="reaction ID" value="UER00087"/>
</dbReference>
<feature type="binding site" evidence="8">
    <location>
        <position position="89"/>
    </location>
    <ligand>
        <name>shikimate</name>
        <dbReference type="ChEBI" id="CHEBI:36208"/>
    </ligand>
</feature>
<accession>A0A0G1FTM4</accession>
<feature type="binding site" evidence="8">
    <location>
        <begin position="19"/>
        <end position="21"/>
    </location>
    <ligand>
        <name>shikimate</name>
        <dbReference type="ChEBI" id="CHEBI:36208"/>
    </ligand>
</feature>
<evidence type="ECO:0000259" key="10">
    <source>
        <dbReference type="Pfam" id="PF08501"/>
    </source>
</evidence>
<evidence type="ECO:0000256" key="8">
    <source>
        <dbReference type="HAMAP-Rule" id="MF_00222"/>
    </source>
</evidence>
<dbReference type="GO" id="GO:0050661">
    <property type="term" value="F:NADP binding"/>
    <property type="evidence" value="ECO:0007669"/>
    <property type="project" value="InterPro"/>
</dbReference>
<evidence type="ECO:0000256" key="6">
    <source>
        <dbReference type="ARBA" id="ARBA00023141"/>
    </source>
</evidence>
<dbReference type="EC" id="1.1.1.25" evidence="2 8"/>
<evidence type="ECO:0000259" key="9">
    <source>
        <dbReference type="Pfam" id="PF01488"/>
    </source>
</evidence>
<dbReference type="SUPFAM" id="SSF51735">
    <property type="entry name" value="NAD(P)-binding Rossmann-fold domains"/>
    <property type="match status" value="1"/>
</dbReference>
<protein>
    <recommendedName>
        <fullName evidence="2 8">Shikimate dehydrogenase (NADP(+))</fullName>
        <shortName evidence="8">SDH</shortName>
        <ecNumber evidence="2 8">1.1.1.25</ecNumber>
    </recommendedName>
</protein>
<feature type="binding site" evidence="8">
    <location>
        <position position="64"/>
    </location>
    <ligand>
        <name>shikimate</name>
        <dbReference type="ChEBI" id="CHEBI:36208"/>
    </ligand>
</feature>
<dbReference type="Gene3D" id="3.40.50.720">
    <property type="entry name" value="NAD(P)-binding Rossmann-like Domain"/>
    <property type="match status" value="1"/>
</dbReference>
<comment type="subunit">
    <text evidence="8">Homodimer.</text>
</comment>
<dbReference type="Pfam" id="PF01488">
    <property type="entry name" value="Shikimate_DH"/>
    <property type="match status" value="1"/>
</dbReference>
<dbReference type="InterPro" id="IPR011342">
    <property type="entry name" value="Shikimate_DH"/>
</dbReference>
<evidence type="ECO:0000256" key="3">
    <source>
        <dbReference type="ARBA" id="ARBA00022605"/>
    </source>
</evidence>
<comment type="catalytic activity">
    <reaction evidence="7 8">
        <text>shikimate + NADP(+) = 3-dehydroshikimate + NADPH + H(+)</text>
        <dbReference type="Rhea" id="RHEA:17737"/>
        <dbReference type="ChEBI" id="CHEBI:15378"/>
        <dbReference type="ChEBI" id="CHEBI:16630"/>
        <dbReference type="ChEBI" id="CHEBI:36208"/>
        <dbReference type="ChEBI" id="CHEBI:57783"/>
        <dbReference type="ChEBI" id="CHEBI:58349"/>
        <dbReference type="EC" id="1.1.1.25"/>
    </reaction>
</comment>
<evidence type="ECO:0000313" key="11">
    <source>
        <dbReference type="EMBL" id="KKS98376.1"/>
    </source>
</evidence>
<dbReference type="NCBIfam" id="NF001319">
    <property type="entry name" value="PRK00258.3-3"/>
    <property type="match status" value="1"/>
</dbReference>
<dbReference type="CDD" id="cd01065">
    <property type="entry name" value="NAD_bind_Shikimate_DH"/>
    <property type="match status" value="1"/>
</dbReference>
<comment type="caution">
    <text evidence="8">Lacks conserved residue(s) required for the propagation of feature annotation.</text>
</comment>
<dbReference type="PANTHER" id="PTHR21089">
    <property type="entry name" value="SHIKIMATE DEHYDROGENASE"/>
    <property type="match status" value="1"/>
</dbReference>
<feature type="binding site" evidence="8">
    <location>
        <begin position="127"/>
        <end position="131"/>
    </location>
    <ligand>
        <name>NADP(+)</name>
        <dbReference type="ChEBI" id="CHEBI:58349"/>
    </ligand>
</feature>
<feature type="active site" description="Proton acceptor" evidence="8">
    <location>
        <position position="68"/>
    </location>
</feature>
<name>A0A0G1FTM4_9BACT</name>
<dbReference type="EMBL" id="LCFP01000002">
    <property type="protein sequence ID" value="KKS98376.1"/>
    <property type="molecule type" value="Genomic_DNA"/>
</dbReference>
<feature type="binding site" evidence="8">
    <location>
        <position position="104"/>
    </location>
    <ligand>
        <name>shikimate</name>
        <dbReference type="ChEBI" id="CHEBI:36208"/>
    </ligand>
</feature>
<dbReference type="GO" id="GO:0009423">
    <property type="term" value="P:chorismate biosynthetic process"/>
    <property type="evidence" value="ECO:0007669"/>
    <property type="project" value="UniProtKB-UniRule"/>
</dbReference>
<dbReference type="InterPro" id="IPR036291">
    <property type="entry name" value="NAD(P)-bd_dom_sf"/>
</dbReference>
<dbReference type="InterPro" id="IPR022893">
    <property type="entry name" value="Shikimate_DH_fam"/>
</dbReference>
<evidence type="ECO:0000256" key="5">
    <source>
        <dbReference type="ARBA" id="ARBA00023002"/>
    </source>
</evidence>
<reference evidence="11 12" key="1">
    <citation type="journal article" date="2015" name="Nature">
        <title>rRNA introns, odd ribosomes, and small enigmatic genomes across a large radiation of phyla.</title>
        <authorList>
            <person name="Brown C.T."/>
            <person name="Hug L.A."/>
            <person name="Thomas B.C."/>
            <person name="Sharon I."/>
            <person name="Castelle C.J."/>
            <person name="Singh A."/>
            <person name="Wilkins M.J."/>
            <person name="Williams K.H."/>
            <person name="Banfield J.F."/>
        </authorList>
    </citation>
    <scope>NUCLEOTIDE SEQUENCE [LARGE SCALE GENOMIC DNA]</scope>
</reference>
<evidence type="ECO:0000256" key="1">
    <source>
        <dbReference type="ARBA" id="ARBA00004871"/>
    </source>
</evidence>
<dbReference type="STRING" id="1618443.UV73_C0002G0090"/>
<dbReference type="InterPro" id="IPR006151">
    <property type="entry name" value="Shikm_DH/Glu-tRNA_Rdtase"/>
</dbReference>
<dbReference type="GO" id="GO:0008652">
    <property type="term" value="P:amino acid biosynthetic process"/>
    <property type="evidence" value="ECO:0007669"/>
    <property type="project" value="UniProtKB-KW"/>
</dbReference>
<proteinExistence type="inferred from homology"/>
<organism evidence="11 12">
    <name type="scientific">Candidatus Gottesmanbacteria bacterium GW2011_GWA2_43_14</name>
    <dbReference type="NCBI Taxonomy" id="1618443"/>
    <lineage>
        <taxon>Bacteria</taxon>
        <taxon>Candidatus Gottesmaniibacteriota</taxon>
    </lineage>
</organism>
<feature type="domain" description="Quinate/shikimate 5-dehydrogenase/glutamyl-tRNA reductase" evidence="9">
    <location>
        <begin position="118"/>
        <end position="188"/>
    </location>
</feature>
<dbReference type="HAMAP" id="MF_00222">
    <property type="entry name" value="Shikimate_DH_AroE"/>
    <property type="match status" value="1"/>
</dbReference>
<dbReference type="GO" id="GO:0009073">
    <property type="term" value="P:aromatic amino acid family biosynthetic process"/>
    <property type="evidence" value="ECO:0007669"/>
    <property type="project" value="UniProtKB-KW"/>
</dbReference>
<comment type="similarity">
    <text evidence="8">Belongs to the shikimate dehydrogenase family.</text>
</comment>
<evidence type="ECO:0000256" key="4">
    <source>
        <dbReference type="ARBA" id="ARBA00022857"/>
    </source>
</evidence>
<feature type="binding site" evidence="8">
    <location>
        <position position="80"/>
    </location>
    <ligand>
        <name>NADP(+)</name>
        <dbReference type="ChEBI" id="CHEBI:58349"/>
    </ligand>
</feature>
<dbReference type="GO" id="GO:0004764">
    <property type="term" value="F:shikimate 3-dehydrogenase (NADP+) activity"/>
    <property type="evidence" value="ECO:0007669"/>
    <property type="project" value="UniProtKB-UniRule"/>
</dbReference>
<dbReference type="Gene3D" id="3.40.50.10860">
    <property type="entry name" value="Leucine Dehydrogenase, chain A, domain 1"/>
    <property type="match status" value="1"/>
</dbReference>
<gene>
    <name evidence="8" type="primary">aroE</name>
    <name evidence="11" type="ORF">UV73_C0002G0090</name>
</gene>